<comment type="caution">
    <text evidence="1">The sequence shown here is derived from an EMBL/GenBank/DDBJ whole genome shotgun (WGS) entry which is preliminary data.</text>
</comment>
<organism evidence="1 2">
    <name type="scientific">Orbilia oligospora</name>
    <name type="common">Nematode-trapping fungus</name>
    <name type="synonym">Arthrobotrys oligospora</name>
    <dbReference type="NCBI Taxonomy" id="2813651"/>
    <lineage>
        <taxon>Eukaryota</taxon>
        <taxon>Fungi</taxon>
        <taxon>Dikarya</taxon>
        <taxon>Ascomycota</taxon>
        <taxon>Pezizomycotina</taxon>
        <taxon>Orbiliomycetes</taxon>
        <taxon>Orbiliales</taxon>
        <taxon>Orbiliaceae</taxon>
        <taxon>Orbilia</taxon>
    </lineage>
</organism>
<dbReference type="AlphaFoldDB" id="A0A7C8NUC0"/>
<evidence type="ECO:0008006" key="3">
    <source>
        <dbReference type="Google" id="ProtNLM"/>
    </source>
</evidence>
<dbReference type="SUPFAM" id="SSF81383">
    <property type="entry name" value="F-box domain"/>
    <property type="match status" value="1"/>
</dbReference>
<proteinExistence type="predicted"/>
<dbReference type="Proteomes" id="UP000480548">
    <property type="component" value="Unassembled WGS sequence"/>
</dbReference>
<dbReference type="InterPro" id="IPR036047">
    <property type="entry name" value="F-box-like_dom_sf"/>
</dbReference>
<evidence type="ECO:0000313" key="2">
    <source>
        <dbReference type="Proteomes" id="UP000480548"/>
    </source>
</evidence>
<sequence>MSESLAPAYGHLTSTLPLELQFKILEDSEWFQHGLLSQVCKAWRNELSRPCHRRKLYQPIHKSRSTTISWDDKHRNPLIHKALVYQNTLLWDENLSRLTWAHLDIKHDEQPASVDTSSRIRKEFPQIKGLGNHPAFQCSESGTAIVISLFTSRYRGSNGTFFMPQRLVAGQKISVMKFLDMMREWRSGDREYRINYERQPTRWILCNYFIENCFKNTTGEISISVSVEMDQDQPEKLTIPLRLFAPRPNMDFDIGCVSSRVARNPSIYMHARLNSEPRAGMKTNRKRV</sequence>
<accession>A0A7C8NUC0</accession>
<protein>
    <recommendedName>
        <fullName evidence="3">F-box domain-containing protein</fullName>
    </recommendedName>
</protein>
<dbReference type="EMBL" id="WIQZ01000043">
    <property type="protein sequence ID" value="KAF3132777.1"/>
    <property type="molecule type" value="Genomic_DNA"/>
</dbReference>
<evidence type="ECO:0000313" key="1">
    <source>
        <dbReference type="EMBL" id="KAF3132777.1"/>
    </source>
</evidence>
<gene>
    <name evidence="1" type="ORF">TWF703_007243</name>
</gene>
<name>A0A7C8NUC0_ORBOL</name>
<reference evidence="1 2" key="1">
    <citation type="submission" date="2019-06" db="EMBL/GenBank/DDBJ databases">
        <authorList>
            <person name="Palmer J.M."/>
        </authorList>
    </citation>
    <scope>NUCLEOTIDE SEQUENCE [LARGE SCALE GENOMIC DNA]</scope>
    <source>
        <strain evidence="1 2">TWF703</strain>
    </source>
</reference>